<sequence>MKCSARGKTPNGAMGIENFAETESGEQGVDPNRSTAPLLNSESSVRGSDD</sequence>
<evidence type="ECO:0000256" key="1">
    <source>
        <dbReference type="SAM" id="MobiDB-lite"/>
    </source>
</evidence>
<dbReference type="AlphaFoldDB" id="X1D5I2"/>
<name>X1D5I2_9ZZZZ</name>
<reference evidence="2" key="1">
    <citation type="journal article" date="2014" name="Front. Microbiol.">
        <title>High frequency of phylogenetically diverse reductive dehalogenase-homologous genes in deep subseafloor sedimentary metagenomes.</title>
        <authorList>
            <person name="Kawai M."/>
            <person name="Futagami T."/>
            <person name="Toyoda A."/>
            <person name="Takaki Y."/>
            <person name="Nishi S."/>
            <person name="Hori S."/>
            <person name="Arai W."/>
            <person name="Tsubouchi T."/>
            <person name="Morono Y."/>
            <person name="Uchiyama I."/>
            <person name="Ito T."/>
            <person name="Fujiyama A."/>
            <person name="Inagaki F."/>
            <person name="Takami H."/>
        </authorList>
    </citation>
    <scope>NUCLEOTIDE SEQUENCE</scope>
    <source>
        <strain evidence="2">Expedition CK06-06</strain>
    </source>
</reference>
<dbReference type="EMBL" id="BART01031599">
    <property type="protein sequence ID" value="GAH15996.1"/>
    <property type="molecule type" value="Genomic_DNA"/>
</dbReference>
<gene>
    <name evidence="2" type="ORF">S01H4_54853</name>
</gene>
<proteinExistence type="predicted"/>
<accession>X1D5I2</accession>
<feature type="compositionally biased region" description="Polar residues" evidence="1">
    <location>
        <begin position="32"/>
        <end position="50"/>
    </location>
</feature>
<evidence type="ECO:0000313" key="2">
    <source>
        <dbReference type="EMBL" id="GAH15996.1"/>
    </source>
</evidence>
<comment type="caution">
    <text evidence="2">The sequence shown here is derived from an EMBL/GenBank/DDBJ whole genome shotgun (WGS) entry which is preliminary data.</text>
</comment>
<protein>
    <submittedName>
        <fullName evidence="2">Uncharacterized protein</fullName>
    </submittedName>
</protein>
<organism evidence="2">
    <name type="scientific">marine sediment metagenome</name>
    <dbReference type="NCBI Taxonomy" id="412755"/>
    <lineage>
        <taxon>unclassified sequences</taxon>
        <taxon>metagenomes</taxon>
        <taxon>ecological metagenomes</taxon>
    </lineage>
</organism>
<feature type="region of interest" description="Disordered" evidence="1">
    <location>
        <begin position="1"/>
        <end position="50"/>
    </location>
</feature>